<organism evidence="1 2">
    <name type="scientific">Pseudovibrio ascidiaceicola</name>
    <dbReference type="NCBI Taxonomy" id="285279"/>
    <lineage>
        <taxon>Bacteria</taxon>
        <taxon>Pseudomonadati</taxon>
        <taxon>Pseudomonadota</taxon>
        <taxon>Alphaproteobacteria</taxon>
        <taxon>Hyphomicrobiales</taxon>
        <taxon>Stappiaceae</taxon>
        <taxon>Pseudovibrio</taxon>
    </lineage>
</organism>
<evidence type="ECO:0000313" key="2">
    <source>
        <dbReference type="Proteomes" id="UP000199598"/>
    </source>
</evidence>
<dbReference type="Pfam" id="PF17264">
    <property type="entry name" value="DUF5330"/>
    <property type="match status" value="1"/>
</dbReference>
<comment type="caution">
    <text evidence="1">The sequence shown here is derived from an EMBL/GenBank/DDBJ whole genome shotgun (WGS) entry which is preliminary data.</text>
</comment>
<accession>A0A1I4DAF2</accession>
<dbReference type="RefSeq" id="WP_093522030.1">
    <property type="nucleotide sequence ID" value="NZ_FOSK01000011.1"/>
</dbReference>
<dbReference type="EMBL" id="FOSK01000011">
    <property type="protein sequence ID" value="SFK90598.1"/>
    <property type="molecule type" value="Genomic_DNA"/>
</dbReference>
<evidence type="ECO:0000313" key="1">
    <source>
        <dbReference type="EMBL" id="SFK90598.1"/>
    </source>
</evidence>
<protein>
    <submittedName>
        <fullName evidence="1">Uncharacterized protein</fullName>
    </submittedName>
</protein>
<dbReference type="InterPro" id="IPR035220">
    <property type="entry name" value="DUF5330"/>
</dbReference>
<name>A0A1I4DAF2_9HYPH</name>
<gene>
    <name evidence="1" type="ORF">SAMN04488518_11190</name>
</gene>
<reference evidence="1 2" key="1">
    <citation type="submission" date="2016-10" db="EMBL/GenBank/DDBJ databases">
        <authorList>
            <person name="Varghese N."/>
            <person name="Submissions S."/>
        </authorList>
    </citation>
    <scope>NUCLEOTIDE SEQUENCE [LARGE SCALE GENOMIC DNA]</scope>
    <source>
        <strain evidence="1 2">DSM 16392</strain>
    </source>
</reference>
<dbReference type="Proteomes" id="UP000199598">
    <property type="component" value="Unassembled WGS sequence"/>
</dbReference>
<keyword evidence="2" id="KW-1185">Reference proteome</keyword>
<sequence>MFFLLRTTFWIGLVLLLLPIGTGSDEDAPSIGIVQVYLAAQSTVKDLGGFCDRNPNACEMGGSVITLVGLKAKEAARLTYNYLSDSEAEDLQPTKFAALPSAQDAIEAIPFDEVAAGQLLPSLTSPSDEPAHSGTLSSADRDIPWQLNQDQQQNSSAQADPSEQGLFAEVQPIYATPVAAVPLPRPNPLYYGRN</sequence>
<proteinExistence type="predicted"/>